<feature type="region of interest" description="Disordered" evidence="4">
    <location>
        <begin position="526"/>
        <end position="555"/>
    </location>
</feature>
<evidence type="ECO:0000256" key="3">
    <source>
        <dbReference type="PROSITE-ProRule" id="PRU00982"/>
    </source>
</evidence>
<comment type="similarity">
    <text evidence="3">Belongs to the NPH3 family.</text>
</comment>
<comment type="pathway">
    <text evidence="1">Protein modification; protein ubiquitination.</text>
</comment>
<sequence>MYASSSDVQLHICGVPFSLNRVRIALILPRLKSSTVSECDSCVMQDDTNGYSWMIGSPPPLTRGLEFEPWYLDLPPSKSDVKVSFHPAQELLAARSSKLAALLKENPEDDLSHLLGDIPTDSETFELVARFCHGFDINLSPENVMKVLCLAHYLGMSEIHSTNNLAKKACFYFQNTVLPSWNKCIKALKSAETILQQAADLSLIDACAESIISKVLHDPGLLGEPMRNVTTTDDDSENDENAYKPNVRRRLFVLDWKSEDLTLLSIALYEPILRAMVHRKVPLEYVASSLFHYLNKWVFPGTIGEDDPSTYERNTQRDIIEAVERLLPQERELIPCSLLSQMLQSAIILDANTECKSRLEIRIGKQLDQATVKDLLIPAQGYAKEEQYDTESVKRMLKNFYSNYASTDTSGLVVVAELVDDFLAEVASDIDLKLNTFLSLAELSQAASGGTNRNSDGMYRAIDIYLDKHRYLTDWEREEVCRVLDCSKMSPEACEHAAQNEKLPVRVMVQILFSVQLKLKDTVAKRTQGGRPNNRLLKIEEDEEDERGTSSSEEEMMKAEMEKMGSKVLELEKECDMMRREIQRGSHQSKIQKGKTSMWKEMKRKLGCMTSLHETNCHVKKKKVHPR</sequence>
<dbReference type="EMBL" id="JACEIK010001933">
    <property type="protein sequence ID" value="MCD7473193.1"/>
    <property type="molecule type" value="Genomic_DNA"/>
</dbReference>
<dbReference type="InterPro" id="IPR000210">
    <property type="entry name" value="BTB/POZ_dom"/>
</dbReference>
<dbReference type="Gene3D" id="3.30.710.10">
    <property type="entry name" value="Potassium Channel Kv1.1, Chain A"/>
    <property type="match status" value="1"/>
</dbReference>
<feature type="domain" description="NPH3" evidence="5">
    <location>
        <begin position="255"/>
        <end position="518"/>
    </location>
</feature>
<evidence type="ECO:0000256" key="4">
    <source>
        <dbReference type="SAM" id="MobiDB-lite"/>
    </source>
</evidence>
<evidence type="ECO:0000256" key="1">
    <source>
        <dbReference type="ARBA" id="ARBA00004906"/>
    </source>
</evidence>
<name>A0ABS8TR16_DATST</name>
<dbReference type="InterPro" id="IPR043454">
    <property type="entry name" value="NPH3/RPT2-like"/>
</dbReference>
<dbReference type="Pfam" id="PF03000">
    <property type="entry name" value="NPH3"/>
    <property type="match status" value="1"/>
</dbReference>
<organism evidence="6 7">
    <name type="scientific">Datura stramonium</name>
    <name type="common">Jimsonweed</name>
    <name type="synonym">Common thornapple</name>
    <dbReference type="NCBI Taxonomy" id="4076"/>
    <lineage>
        <taxon>Eukaryota</taxon>
        <taxon>Viridiplantae</taxon>
        <taxon>Streptophyta</taxon>
        <taxon>Embryophyta</taxon>
        <taxon>Tracheophyta</taxon>
        <taxon>Spermatophyta</taxon>
        <taxon>Magnoliopsida</taxon>
        <taxon>eudicotyledons</taxon>
        <taxon>Gunneridae</taxon>
        <taxon>Pentapetalae</taxon>
        <taxon>asterids</taxon>
        <taxon>lamiids</taxon>
        <taxon>Solanales</taxon>
        <taxon>Solanaceae</taxon>
        <taxon>Solanoideae</taxon>
        <taxon>Datureae</taxon>
        <taxon>Datura</taxon>
    </lineage>
</organism>
<keyword evidence="2" id="KW-0833">Ubl conjugation pathway</keyword>
<evidence type="ECO:0000313" key="7">
    <source>
        <dbReference type="Proteomes" id="UP000823775"/>
    </source>
</evidence>
<comment type="caution">
    <text evidence="6">The sequence shown here is derived from an EMBL/GenBank/DDBJ whole genome shotgun (WGS) entry which is preliminary data.</text>
</comment>
<dbReference type="SUPFAM" id="SSF54695">
    <property type="entry name" value="POZ domain"/>
    <property type="match status" value="1"/>
</dbReference>
<dbReference type="PANTHER" id="PTHR32370">
    <property type="entry name" value="OS12G0117600 PROTEIN"/>
    <property type="match status" value="1"/>
</dbReference>
<accession>A0ABS8TR16</accession>
<proteinExistence type="inferred from homology"/>
<dbReference type="Pfam" id="PF00651">
    <property type="entry name" value="BTB"/>
    <property type="match status" value="1"/>
</dbReference>
<dbReference type="InterPro" id="IPR011333">
    <property type="entry name" value="SKP1/BTB/POZ_sf"/>
</dbReference>
<protein>
    <recommendedName>
        <fullName evidence="5">NPH3 domain-containing protein</fullName>
    </recommendedName>
</protein>
<dbReference type="Proteomes" id="UP000823775">
    <property type="component" value="Unassembled WGS sequence"/>
</dbReference>
<evidence type="ECO:0000313" key="6">
    <source>
        <dbReference type="EMBL" id="MCD7473193.1"/>
    </source>
</evidence>
<reference evidence="6 7" key="1">
    <citation type="journal article" date="2021" name="BMC Genomics">
        <title>Datura genome reveals duplications of psychoactive alkaloid biosynthetic genes and high mutation rate following tissue culture.</title>
        <authorList>
            <person name="Rajewski A."/>
            <person name="Carter-House D."/>
            <person name="Stajich J."/>
            <person name="Litt A."/>
        </authorList>
    </citation>
    <scope>NUCLEOTIDE SEQUENCE [LARGE SCALE GENOMIC DNA]</scope>
    <source>
        <strain evidence="6">AR-01</strain>
    </source>
</reference>
<dbReference type="PROSITE" id="PS51649">
    <property type="entry name" value="NPH3"/>
    <property type="match status" value="1"/>
</dbReference>
<dbReference type="InterPro" id="IPR027356">
    <property type="entry name" value="NPH3_dom"/>
</dbReference>
<gene>
    <name evidence="6" type="ORF">HAX54_014848</name>
</gene>
<evidence type="ECO:0000259" key="5">
    <source>
        <dbReference type="PROSITE" id="PS51649"/>
    </source>
</evidence>
<keyword evidence="7" id="KW-1185">Reference proteome</keyword>
<evidence type="ECO:0000256" key="2">
    <source>
        <dbReference type="ARBA" id="ARBA00022786"/>
    </source>
</evidence>